<name>A0A0R3VUE6_TAEAS</name>
<feature type="transmembrane region" description="Helical" evidence="2">
    <location>
        <begin position="397"/>
        <end position="414"/>
    </location>
</feature>
<accession>A0A0R3VUE6</accession>
<protein>
    <submittedName>
        <fullName evidence="5">Solute carrier family 40 protein</fullName>
    </submittedName>
</protein>
<evidence type="ECO:0000256" key="1">
    <source>
        <dbReference type="ARBA" id="ARBA00022448"/>
    </source>
</evidence>
<dbReference type="GO" id="GO:0005886">
    <property type="term" value="C:plasma membrane"/>
    <property type="evidence" value="ECO:0007669"/>
    <property type="project" value="TreeGrafter"/>
</dbReference>
<dbReference type="WBParaSite" id="TASK_0000093901-mRNA-1">
    <property type="protein sequence ID" value="TASK_0000093901-mRNA-1"/>
    <property type="gene ID" value="TASK_0000093901"/>
</dbReference>
<feature type="transmembrane region" description="Helical" evidence="2">
    <location>
        <begin position="208"/>
        <end position="227"/>
    </location>
</feature>
<feature type="transmembrane region" description="Helical" evidence="2">
    <location>
        <begin position="329"/>
        <end position="354"/>
    </location>
</feature>
<keyword evidence="1" id="KW-0813">Transport</keyword>
<dbReference type="OrthoDB" id="10049971at2759"/>
<reference evidence="5" key="1">
    <citation type="submission" date="2017-02" db="UniProtKB">
        <authorList>
            <consortium name="WormBaseParasite"/>
        </authorList>
    </citation>
    <scope>IDENTIFICATION</scope>
</reference>
<dbReference type="AlphaFoldDB" id="A0A0R3VUE6"/>
<evidence type="ECO:0000313" key="5">
    <source>
        <dbReference type="WBParaSite" id="TASK_0000093901-mRNA-1"/>
    </source>
</evidence>
<proteinExistence type="predicted"/>
<dbReference type="PANTHER" id="PTHR46154">
    <property type="match status" value="1"/>
</dbReference>
<dbReference type="GO" id="GO:0015204">
    <property type="term" value="F:urea transmembrane transporter activity"/>
    <property type="evidence" value="ECO:0007669"/>
    <property type="project" value="InterPro"/>
</dbReference>
<dbReference type="PANTHER" id="PTHR46154:SF4">
    <property type="entry name" value="UREA ACTIVE TRANSPORTER"/>
    <property type="match status" value="1"/>
</dbReference>
<feature type="transmembrane region" description="Helical" evidence="2">
    <location>
        <begin position="420"/>
        <end position="450"/>
    </location>
</feature>
<keyword evidence="4" id="KW-1185">Reference proteome</keyword>
<dbReference type="InterPro" id="IPR031155">
    <property type="entry name" value="DUR"/>
</dbReference>
<keyword evidence="2" id="KW-0472">Membrane</keyword>
<feature type="transmembrane region" description="Helical" evidence="2">
    <location>
        <begin position="132"/>
        <end position="149"/>
    </location>
</feature>
<keyword evidence="2" id="KW-1133">Transmembrane helix</keyword>
<gene>
    <name evidence="3" type="ORF">TASK_LOCUS940</name>
</gene>
<dbReference type="Proteomes" id="UP000282613">
    <property type="component" value="Unassembled WGS sequence"/>
</dbReference>
<evidence type="ECO:0000256" key="2">
    <source>
        <dbReference type="SAM" id="Phobius"/>
    </source>
</evidence>
<keyword evidence="2" id="KW-0812">Transmembrane</keyword>
<dbReference type="EMBL" id="UYRS01000165">
    <property type="protein sequence ID" value="VDK22192.1"/>
    <property type="molecule type" value="Genomic_DNA"/>
</dbReference>
<evidence type="ECO:0000313" key="4">
    <source>
        <dbReference type="Proteomes" id="UP000282613"/>
    </source>
</evidence>
<organism evidence="5">
    <name type="scientific">Taenia asiatica</name>
    <name type="common">Asian tapeworm</name>
    <dbReference type="NCBI Taxonomy" id="60517"/>
    <lineage>
        <taxon>Eukaryota</taxon>
        <taxon>Metazoa</taxon>
        <taxon>Spiralia</taxon>
        <taxon>Lophotrochozoa</taxon>
        <taxon>Platyhelminthes</taxon>
        <taxon>Cestoda</taxon>
        <taxon>Eucestoda</taxon>
        <taxon>Cyclophyllidea</taxon>
        <taxon>Taeniidae</taxon>
        <taxon>Taenia</taxon>
    </lineage>
</organism>
<feature type="transmembrane region" description="Helical" evidence="2">
    <location>
        <begin position="169"/>
        <end position="188"/>
    </location>
</feature>
<reference evidence="3 4" key="2">
    <citation type="submission" date="2018-11" db="EMBL/GenBank/DDBJ databases">
        <authorList>
            <consortium name="Pathogen Informatics"/>
        </authorList>
    </citation>
    <scope>NUCLEOTIDE SEQUENCE [LARGE SCALE GENOMIC DNA]</scope>
</reference>
<sequence length="490" mass="53906">MDDRQFDEIVRIRLKPNVILNMSRMVPSLATQFCRNPQKAFRKGKGKALETADAANLTCIVILVAVVADTLSSICTRKRKHLRTQSGFTSSSDRPSNLSVAIASFMSQITRPTSILRAVIIAELYGIAGSKFVPANCGLVYTIFVLLLLEFRTKAPGAHTIAQFVGQPFSVVAHILTIKVSLLTSFYIRTINITDGSMVLLAVIRNVSKKATVLIVLILVGVMLVVARRGSYSFILYITITTVVLICAFLVFIVLNVPTYVPLGNVNSLYKLLMCYNRSNIGTGESVTDGFNDRILKDSLISLAHHVVQVLLDQALWETSIKFPPNHGVLGLLLANFMAFSIPSALGVVCGLGFRALKSSFFNAALLNKTQSTWYAFNFSGQQDSDRMANVLQKSNTLYLLADLVIFATPIHLLGRSGIWVIFIAILLLLVTSCMFSIVGASSVLYYDILATYIRPFKKKVDRATCLLCGKRRGHLASLRNICSCRSTLE</sequence>
<feature type="transmembrane region" description="Helical" evidence="2">
    <location>
        <begin position="234"/>
        <end position="255"/>
    </location>
</feature>
<evidence type="ECO:0000313" key="3">
    <source>
        <dbReference type="EMBL" id="VDK22192.1"/>
    </source>
</evidence>